<proteinExistence type="predicted"/>
<gene>
    <name evidence="2" type="ORF">CSSPJE1EN1_LOCUS10102</name>
</gene>
<organism evidence="2 3">
    <name type="scientific">Sphagnum jensenii</name>
    <dbReference type="NCBI Taxonomy" id="128206"/>
    <lineage>
        <taxon>Eukaryota</taxon>
        <taxon>Viridiplantae</taxon>
        <taxon>Streptophyta</taxon>
        <taxon>Embryophyta</taxon>
        <taxon>Bryophyta</taxon>
        <taxon>Sphagnophytina</taxon>
        <taxon>Sphagnopsida</taxon>
        <taxon>Sphagnales</taxon>
        <taxon>Sphagnaceae</taxon>
        <taxon>Sphagnum</taxon>
    </lineage>
</organism>
<protein>
    <submittedName>
        <fullName evidence="2">Uncharacterized protein</fullName>
    </submittedName>
</protein>
<evidence type="ECO:0000313" key="2">
    <source>
        <dbReference type="EMBL" id="CAK9264624.1"/>
    </source>
</evidence>
<feature type="region of interest" description="Disordered" evidence="1">
    <location>
        <begin position="695"/>
        <end position="765"/>
    </location>
</feature>
<dbReference type="EMBL" id="OZ020112">
    <property type="protein sequence ID" value="CAK9264624.1"/>
    <property type="molecule type" value="Genomic_DNA"/>
</dbReference>
<feature type="compositionally biased region" description="Basic and acidic residues" evidence="1">
    <location>
        <begin position="438"/>
        <end position="449"/>
    </location>
</feature>
<feature type="region of interest" description="Disordered" evidence="1">
    <location>
        <begin position="641"/>
        <end position="670"/>
    </location>
</feature>
<feature type="region of interest" description="Disordered" evidence="1">
    <location>
        <begin position="429"/>
        <end position="449"/>
    </location>
</feature>
<evidence type="ECO:0000313" key="3">
    <source>
        <dbReference type="Proteomes" id="UP001497444"/>
    </source>
</evidence>
<feature type="compositionally biased region" description="Polar residues" evidence="1">
    <location>
        <begin position="706"/>
        <end position="733"/>
    </location>
</feature>
<feature type="compositionally biased region" description="Basic and acidic residues" evidence="1">
    <location>
        <begin position="737"/>
        <end position="756"/>
    </location>
</feature>
<feature type="compositionally biased region" description="Polar residues" evidence="1">
    <location>
        <begin position="647"/>
        <end position="661"/>
    </location>
</feature>
<name>A0ABP0WCS0_9BRYO</name>
<keyword evidence="3" id="KW-1185">Reference proteome</keyword>
<reference evidence="2" key="1">
    <citation type="submission" date="2024-02" db="EMBL/GenBank/DDBJ databases">
        <authorList>
            <consortium name="ELIXIR-Norway"/>
            <consortium name="Elixir Norway"/>
        </authorList>
    </citation>
    <scope>NUCLEOTIDE SEQUENCE</scope>
</reference>
<sequence length="765" mass="84729">MTIAKGFGSFSSVLINNPENFKQKTFSTMKNSWDFNNSPGFNPDKQFDQEGFDKTDIEFSPPDILEYSTLTPVRSPDEVFDNSFSSSFEADISNLLTPNQGCPDDVFRTTTAPSASRTTKATKLWDGNLWDTALATNGANCDLQFESTTIDNSSKTFPLKRPRFTSGIQHAMHGHYESGELSTDDNHTKAQKADVNATSFSTDSVFNVNQPMVAHSLTNLHMFNGRVDIKKPILEPALARGTGRTVIFGRESSYFLPPAEEPGLDSWIEEEDWGPETLIQWKADTSSPVAHGDRDSNFLGSSANENTLSFKNVISSVPVPYLGAPVQVLEAVESHGDLKIDRSFSISEAPQIRYATDDTAVSPSNCMEGFHDHVEGIGDSQAADCPLKEVQANPRLETFFCQVTHKDTAYKSCILVDYPLGPAPGRLGNDELTGCQRQSDEGKRGESDGLHEIKTRNGFAHPPCQQTLLDTTCLADFVTTKDILRRMRRPAPALLSLSLDEEPQNLVEKFRLNLNRQDNKEARLTFEDLETRSQLVGSRSLETFQSQTNLSQDFWKGKKEVDLLTLPEQATELGMRKQGAQALHSISPKLQEEQHSPKSSKSSLQVYKGPTTVEAQQDVVIQQHGKHYQMSVEEKINLDASQGEDPSVQQVRENQSQAAQQSHKDEDIRTDHLIYSKDPCRKINGSLIPEGCTARKTQKPGMLHSALSNSKSPGTTKDSAHFPQSGSQQSCAQRQGMLEEKDDANKAITNSDDKDGNCNLLRQNP</sequence>
<accession>A0ABP0WCS0</accession>
<dbReference type="Proteomes" id="UP001497444">
    <property type="component" value="Chromosome 17"/>
</dbReference>
<evidence type="ECO:0000256" key="1">
    <source>
        <dbReference type="SAM" id="MobiDB-lite"/>
    </source>
</evidence>